<dbReference type="OrthoDB" id="5951731at2759"/>
<feature type="compositionally biased region" description="Polar residues" evidence="5">
    <location>
        <begin position="520"/>
        <end position="542"/>
    </location>
</feature>
<dbReference type="GO" id="GO:0006508">
    <property type="term" value="P:proteolysis"/>
    <property type="evidence" value="ECO:0007669"/>
    <property type="project" value="InterPro"/>
</dbReference>
<evidence type="ECO:0000259" key="8">
    <source>
        <dbReference type="PROSITE" id="PS50215"/>
    </source>
</evidence>
<keyword evidence="10" id="KW-1185">Reference proteome</keyword>
<dbReference type="SUPFAM" id="SSF57552">
    <property type="entry name" value="Blood coagulation inhibitor (disintegrin)"/>
    <property type="match status" value="1"/>
</dbReference>
<dbReference type="AlphaFoldDB" id="A0A9P6FL47"/>
<evidence type="ECO:0000256" key="1">
    <source>
        <dbReference type="ARBA" id="ARBA00023157"/>
    </source>
</evidence>
<keyword evidence="4" id="KW-0479">Metal-binding</keyword>
<keyword evidence="6" id="KW-0812">Transmembrane</keyword>
<dbReference type="SMART" id="SM00050">
    <property type="entry name" value="DISIN"/>
    <property type="match status" value="1"/>
</dbReference>
<dbReference type="InterPro" id="IPR003903">
    <property type="entry name" value="UIM_dom"/>
</dbReference>
<dbReference type="InterPro" id="IPR036436">
    <property type="entry name" value="Disintegrin_dom_sf"/>
</dbReference>
<evidence type="ECO:0000256" key="6">
    <source>
        <dbReference type="SAM" id="Phobius"/>
    </source>
</evidence>
<dbReference type="GO" id="GO:0046872">
    <property type="term" value="F:metal ion binding"/>
    <property type="evidence" value="ECO:0007669"/>
    <property type="project" value="UniProtKB-KW"/>
</dbReference>
<comment type="function">
    <text evidence="2">Probable zinc protease.</text>
</comment>
<feature type="non-terminal residue" evidence="9">
    <location>
        <position position="1"/>
    </location>
</feature>
<keyword evidence="4" id="KW-0862">Zinc</keyword>
<comment type="caution">
    <text evidence="9">The sequence shown here is derived from an EMBL/GenBank/DDBJ whole genome shotgun (WGS) entry which is preliminary data.</text>
</comment>
<dbReference type="FunFam" id="4.10.70.10:FF:000003">
    <property type="entry name" value="Disintegrin and metalloproteinase domain-containing protein 17"/>
    <property type="match status" value="1"/>
</dbReference>
<dbReference type="PROSITE" id="PS50330">
    <property type="entry name" value="UIM"/>
    <property type="match status" value="1"/>
</dbReference>
<feature type="active site" evidence="4">
    <location>
        <position position="34"/>
    </location>
</feature>
<dbReference type="GO" id="GO:0004222">
    <property type="term" value="F:metalloendopeptidase activity"/>
    <property type="evidence" value="ECO:0007669"/>
    <property type="project" value="InterPro"/>
</dbReference>
<evidence type="ECO:0000256" key="4">
    <source>
        <dbReference type="PROSITE-ProRule" id="PRU00276"/>
    </source>
</evidence>
<dbReference type="Pfam" id="PF13574">
    <property type="entry name" value="Reprolysin_2"/>
    <property type="match status" value="1"/>
</dbReference>
<feature type="binding site" evidence="4">
    <location>
        <position position="37"/>
    </location>
    <ligand>
        <name>Zn(2+)</name>
        <dbReference type="ChEBI" id="CHEBI:29105"/>
        <note>catalytic</note>
    </ligand>
</feature>
<comment type="caution">
    <text evidence="4">Lacks conserved residue(s) required for the propagation of feature annotation.</text>
</comment>
<evidence type="ECO:0000256" key="3">
    <source>
        <dbReference type="ARBA" id="ARBA00074021"/>
    </source>
</evidence>
<feature type="domain" description="Peptidase M12B" evidence="8">
    <location>
        <begin position="1"/>
        <end position="109"/>
    </location>
</feature>
<feature type="compositionally biased region" description="Basic and acidic residues" evidence="5">
    <location>
        <begin position="329"/>
        <end position="351"/>
    </location>
</feature>
<sequence length="552" mass="58495">MLCQMKASQQGAQWTSGTGVSSVTPNEWMVVAHEIGHGFGAIHDCNAQTCAFQGGNDCCPLSSSTCDAGGRYIMNPSEQGQTQQFSSCSIQAICGTIQGPSGQCLKPPGTRETQSSDMNICGNGLKESGEDCDCGSPESCAKDPCCDGATCKFKAGAICDDLNDDCCLNCQLRPAGQVCRQAISECDIQEIPGVYFLDGTPCGFGGTCSGGSCSYSNGINGVLDWARNHLTIVIPVACVVGLILLCCIWSCCSSLCRRRQLKKPPVYRPPNSGRARNGNAIAPGAGRVQQSQQHSQRHSQQQQFPMQPIPPAPVYYDPSHLSGAAHQPRNREEEDMQRAIEESRREYERQSRFMPPTTDASSAPNNTQTAGMVVPPISNQRASFIPAEGLTPPVRTSTSYSPQGTTVVTSMPSDPMSRNSVGHGTSMPFPAYPPVESTPSDENRRAEKSLTLTAAMPLEGPGAEPALGSTFKAPGPEPTGPTTGMSTMPSSSMTPTQSLRMSGGSPPGYMPSDPNAMPVVSNNSMNRNQYSGGQGYSPNPFQTDFGGNPNQQ</sequence>
<evidence type="ECO:0000313" key="9">
    <source>
        <dbReference type="EMBL" id="KAF9577447.1"/>
    </source>
</evidence>
<dbReference type="Proteomes" id="UP000780801">
    <property type="component" value="Unassembled WGS sequence"/>
</dbReference>
<accession>A0A9P6FL47</accession>
<dbReference type="Gene3D" id="3.40.390.10">
    <property type="entry name" value="Collagenase (Catalytic Domain)"/>
    <property type="match status" value="1"/>
</dbReference>
<dbReference type="EMBL" id="JAABOA010004823">
    <property type="protein sequence ID" value="KAF9577447.1"/>
    <property type="molecule type" value="Genomic_DNA"/>
</dbReference>
<protein>
    <recommendedName>
        <fullName evidence="3">Disintegrin and metalloproteinase domain-containing protein B</fullName>
    </recommendedName>
</protein>
<proteinExistence type="predicted"/>
<feature type="compositionally biased region" description="Low complexity" evidence="5">
    <location>
        <begin position="289"/>
        <end position="303"/>
    </location>
</feature>
<feature type="transmembrane region" description="Helical" evidence="6">
    <location>
        <begin position="232"/>
        <end position="252"/>
    </location>
</feature>
<evidence type="ECO:0000259" key="7">
    <source>
        <dbReference type="PROSITE" id="PS50214"/>
    </source>
</evidence>
<feature type="binding site" evidence="4">
    <location>
        <position position="33"/>
    </location>
    <ligand>
        <name>Zn(2+)</name>
        <dbReference type="ChEBI" id="CHEBI:29105"/>
        <note>catalytic</note>
    </ligand>
</feature>
<dbReference type="PANTHER" id="PTHR11905">
    <property type="entry name" value="ADAM A DISINTEGRIN AND METALLOPROTEASE DOMAIN"/>
    <property type="match status" value="1"/>
</dbReference>
<dbReference type="InterPro" id="IPR001590">
    <property type="entry name" value="Peptidase_M12B"/>
</dbReference>
<dbReference type="InterPro" id="IPR001762">
    <property type="entry name" value="Disintegrin_dom"/>
</dbReference>
<reference evidence="9" key="1">
    <citation type="journal article" date="2020" name="Fungal Divers.">
        <title>Resolving the Mortierellaceae phylogeny through synthesis of multi-gene phylogenetics and phylogenomics.</title>
        <authorList>
            <person name="Vandepol N."/>
            <person name="Liber J."/>
            <person name="Desiro A."/>
            <person name="Na H."/>
            <person name="Kennedy M."/>
            <person name="Barry K."/>
            <person name="Grigoriev I.V."/>
            <person name="Miller A.N."/>
            <person name="O'Donnell K."/>
            <person name="Stajich J.E."/>
            <person name="Bonito G."/>
        </authorList>
    </citation>
    <scope>NUCLEOTIDE SEQUENCE</scope>
    <source>
        <strain evidence="9">KOD1015</strain>
    </source>
</reference>
<dbReference type="PROSITE" id="PS50214">
    <property type="entry name" value="DISINTEGRIN_2"/>
    <property type="match status" value="1"/>
</dbReference>
<dbReference type="Pfam" id="PF00200">
    <property type="entry name" value="Disintegrin"/>
    <property type="match status" value="1"/>
</dbReference>
<feature type="region of interest" description="Disordered" evidence="5">
    <location>
        <begin position="266"/>
        <end position="366"/>
    </location>
</feature>
<keyword evidence="6" id="KW-0472">Membrane</keyword>
<keyword evidence="1" id="KW-1015">Disulfide bond</keyword>
<dbReference type="Gene3D" id="4.10.70.10">
    <property type="entry name" value="Disintegrin domain"/>
    <property type="match status" value="1"/>
</dbReference>
<dbReference type="PANTHER" id="PTHR11905:SF159">
    <property type="entry name" value="ADAM METALLOPROTEASE"/>
    <property type="match status" value="1"/>
</dbReference>
<feature type="compositionally biased region" description="Low complexity" evidence="5">
    <location>
        <begin position="480"/>
        <end position="496"/>
    </location>
</feature>
<feature type="region of interest" description="Disordered" evidence="5">
    <location>
        <begin position="388"/>
        <end position="552"/>
    </location>
</feature>
<organism evidence="9 10">
    <name type="scientific">Lunasporangiospora selenospora</name>
    <dbReference type="NCBI Taxonomy" id="979761"/>
    <lineage>
        <taxon>Eukaryota</taxon>
        <taxon>Fungi</taxon>
        <taxon>Fungi incertae sedis</taxon>
        <taxon>Mucoromycota</taxon>
        <taxon>Mortierellomycotina</taxon>
        <taxon>Mortierellomycetes</taxon>
        <taxon>Mortierellales</taxon>
        <taxon>Mortierellaceae</taxon>
        <taxon>Lunasporangiospora</taxon>
    </lineage>
</organism>
<feature type="binding site" evidence="4">
    <location>
        <position position="43"/>
    </location>
    <ligand>
        <name>Zn(2+)</name>
        <dbReference type="ChEBI" id="CHEBI:29105"/>
        <note>catalytic</note>
    </ligand>
</feature>
<name>A0A9P6FL47_9FUNG</name>
<dbReference type="InterPro" id="IPR024079">
    <property type="entry name" value="MetalloPept_cat_dom_sf"/>
</dbReference>
<keyword evidence="6" id="KW-1133">Transmembrane helix</keyword>
<dbReference type="SUPFAM" id="SSF55486">
    <property type="entry name" value="Metalloproteases ('zincins'), catalytic domain"/>
    <property type="match status" value="1"/>
</dbReference>
<evidence type="ECO:0000313" key="10">
    <source>
        <dbReference type="Proteomes" id="UP000780801"/>
    </source>
</evidence>
<feature type="compositionally biased region" description="Polar residues" evidence="5">
    <location>
        <begin position="394"/>
        <end position="423"/>
    </location>
</feature>
<evidence type="ECO:0000256" key="5">
    <source>
        <dbReference type="SAM" id="MobiDB-lite"/>
    </source>
</evidence>
<gene>
    <name evidence="9" type="ORF">BGW38_007336</name>
</gene>
<dbReference type="PROSITE" id="PS50215">
    <property type="entry name" value="ADAM_MEPRO"/>
    <property type="match status" value="1"/>
</dbReference>
<evidence type="ECO:0000256" key="2">
    <source>
        <dbReference type="ARBA" id="ARBA00056552"/>
    </source>
</evidence>
<feature type="domain" description="Disintegrin" evidence="7">
    <location>
        <begin position="118"/>
        <end position="190"/>
    </location>
</feature>